<keyword evidence="2" id="KW-1185">Reference proteome</keyword>
<dbReference type="AlphaFoldDB" id="L8WX26"/>
<reference evidence="1 2" key="1">
    <citation type="journal article" date="2013" name="Nat. Commun.">
        <title>The evolution and pathogenic mechanisms of the rice sheath blight pathogen.</title>
        <authorList>
            <person name="Zheng A."/>
            <person name="Lin R."/>
            <person name="Xu L."/>
            <person name="Qin P."/>
            <person name="Tang C."/>
            <person name="Ai P."/>
            <person name="Zhang D."/>
            <person name="Liu Y."/>
            <person name="Sun Z."/>
            <person name="Feng H."/>
            <person name="Wang Y."/>
            <person name="Chen Y."/>
            <person name="Liang X."/>
            <person name="Fu R."/>
            <person name="Li Q."/>
            <person name="Zhang J."/>
            <person name="Yu X."/>
            <person name="Xie Z."/>
            <person name="Ding L."/>
            <person name="Guan P."/>
            <person name="Tang J."/>
            <person name="Liang Y."/>
            <person name="Wang S."/>
            <person name="Deng Q."/>
            <person name="Li S."/>
            <person name="Zhu J."/>
            <person name="Wang L."/>
            <person name="Liu H."/>
            <person name="Li P."/>
        </authorList>
    </citation>
    <scope>NUCLEOTIDE SEQUENCE [LARGE SCALE GENOMIC DNA]</scope>
    <source>
        <strain evidence="2">AG-1 IA</strain>
    </source>
</reference>
<evidence type="ECO:0000313" key="2">
    <source>
        <dbReference type="Proteomes" id="UP000011668"/>
    </source>
</evidence>
<name>L8WX26_THACA</name>
<sequence>MTVVGDCIISRGFWRGAFLGEQVSVKQVREEHGLNHGEMLLRELIVEADHMQRREDRS</sequence>
<dbReference type="Proteomes" id="UP000011668">
    <property type="component" value="Unassembled WGS sequence"/>
</dbReference>
<gene>
    <name evidence="1" type="ORF">AG1IA_04600</name>
</gene>
<evidence type="ECO:0000313" key="1">
    <source>
        <dbReference type="EMBL" id="ELU41372.1"/>
    </source>
</evidence>
<dbReference type="EMBL" id="AFRT01001070">
    <property type="protein sequence ID" value="ELU41372.1"/>
    <property type="molecule type" value="Genomic_DNA"/>
</dbReference>
<dbReference type="HOGENOM" id="CLU_2980692_0_0_1"/>
<protein>
    <submittedName>
        <fullName evidence="1">Uncharacterized protein</fullName>
    </submittedName>
</protein>
<proteinExistence type="predicted"/>
<accession>L8WX26</accession>
<comment type="caution">
    <text evidence="1">The sequence shown here is derived from an EMBL/GenBank/DDBJ whole genome shotgun (WGS) entry which is preliminary data.</text>
</comment>
<organism evidence="1 2">
    <name type="scientific">Thanatephorus cucumeris (strain AG1-IA)</name>
    <name type="common">Rice sheath blight fungus</name>
    <name type="synonym">Rhizoctonia solani</name>
    <dbReference type="NCBI Taxonomy" id="983506"/>
    <lineage>
        <taxon>Eukaryota</taxon>
        <taxon>Fungi</taxon>
        <taxon>Dikarya</taxon>
        <taxon>Basidiomycota</taxon>
        <taxon>Agaricomycotina</taxon>
        <taxon>Agaricomycetes</taxon>
        <taxon>Cantharellales</taxon>
        <taxon>Ceratobasidiaceae</taxon>
        <taxon>Rhizoctonia</taxon>
        <taxon>Rhizoctonia solani AG-1</taxon>
    </lineage>
</organism>